<dbReference type="RefSeq" id="WP_173290811.1">
    <property type="nucleotide sequence ID" value="NZ_AP021888.1"/>
</dbReference>
<dbReference type="Proteomes" id="UP000501466">
    <property type="component" value="Chromosome"/>
</dbReference>
<accession>A0A6F8PLH4</accession>
<keyword evidence="2" id="KW-1185">Reference proteome</keyword>
<sequence length="200" mass="22597">MKETQFSAEFLAKLGVQAWQENPNFVSARSLKTPPKVQTDYQVPQPLEMVEPLDESVEPVVVAETPAPAPIASTTAMSSVQVEKVPFIVIGEDLSRVWQNDESLEWQLWKNIAEVFGWGVEQIPFYDTLLLNSEDAIMATLEEVMEMELDWVLSMDAESLLAEHLQEGLRVKPCPSLSTMLSDPYAKKTFYQLMLQMSVQ</sequence>
<protein>
    <submittedName>
        <fullName evidence="1">Uncharacterized protein</fullName>
    </submittedName>
</protein>
<dbReference type="KEGG" id="tzo:THMIRHAT_07070"/>
<proteinExistence type="predicted"/>
<reference evidence="2" key="1">
    <citation type="submission" date="2019-11" db="EMBL/GenBank/DDBJ databases">
        <title>Isolation and characterization of two novel species in the genus Thiomicrorhabdus.</title>
        <authorList>
            <person name="Mochizuki J."/>
            <person name="Kojima H."/>
            <person name="Fukui M."/>
        </authorList>
    </citation>
    <scope>NUCLEOTIDE SEQUENCE [LARGE SCALE GENOMIC DNA]</scope>
    <source>
        <strain evidence="2">AkT22</strain>
    </source>
</reference>
<name>A0A6F8PLH4_9GAMM</name>
<gene>
    <name evidence="1" type="ORF">THMIRHAT_07070</name>
</gene>
<dbReference type="AlphaFoldDB" id="A0A6F8PLH4"/>
<evidence type="ECO:0000313" key="2">
    <source>
        <dbReference type="Proteomes" id="UP000501466"/>
    </source>
</evidence>
<dbReference type="EMBL" id="AP021888">
    <property type="protein sequence ID" value="BBP42961.1"/>
    <property type="molecule type" value="Genomic_DNA"/>
</dbReference>
<organism evidence="1 2">
    <name type="scientific">Thiosulfativibrio zosterae</name>
    <dbReference type="NCBI Taxonomy" id="2675053"/>
    <lineage>
        <taxon>Bacteria</taxon>
        <taxon>Pseudomonadati</taxon>
        <taxon>Pseudomonadota</taxon>
        <taxon>Gammaproteobacteria</taxon>
        <taxon>Thiotrichales</taxon>
        <taxon>Piscirickettsiaceae</taxon>
        <taxon>Thiosulfativibrio</taxon>
    </lineage>
</organism>
<evidence type="ECO:0000313" key="1">
    <source>
        <dbReference type="EMBL" id="BBP42961.1"/>
    </source>
</evidence>